<dbReference type="STRING" id="1555112.LIP_3182"/>
<dbReference type="NCBIfam" id="TIGR00678">
    <property type="entry name" value="holB"/>
    <property type="match status" value="1"/>
</dbReference>
<dbReference type="PANTHER" id="PTHR11669:SF8">
    <property type="entry name" value="DNA POLYMERASE III SUBUNIT DELTA"/>
    <property type="match status" value="1"/>
</dbReference>
<dbReference type="GO" id="GO:0003887">
    <property type="term" value="F:DNA-directed DNA polymerase activity"/>
    <property type="evidence" value="ECO:0007669"/>
    <property type="project" value="UniProtKB-KW"/>
</dbReference>
<dbReference type="EC" id="2.7.7.7" evidence="1"/>
<dbReference type="InterPro" id="IPR050238">
    <property type="entry name" value="DNA_Rep/Repair_Clamp_Loader"/>
</dbReference>
<keyword evidence="4" id="KW-0548">Nucleotidyltransferase</keyword>
<dbReference type="OrthoDB" id="9810148at2"/>
<name>A0A0K2SPF3_LIMPI</name>
<dbReference type="GO" id="GO:0006261">
    <property type="term" value="P:DNA-templated DNA replication"/>
    <property type="evidence" value="ECO:0007669"/>
    <property type="project" value="TreeGrafter"/>
</dbReference>
<dbReference type="SUPFAM" id="SSF52540">
    <property type="entry name" value="P-loop containing nucleoside triphosphate hydrolases"/>
    <property type="match status" value="1"/>
</dbReference>
<evidence type="ECO:0000313" key="9">
    <source>
        <dbReference type="EMBL" id="BAS29005.1"/>
    </source>
</evidence>
<dbReference type="InterPro" id="IPR004622">
    <property type="entry name" value="DNA_pol_HolB"/>
</dbReference>
<evidence type="ECO:0000313" key="10">
    <source>
        <dbReference type="Proteomes" id="UP000065807"/>
    </source>
</evidence>
<dbReference type="GO" id="GO:0003677">
    <property type="term" value="F:DNA binding"/>
    <property type="evidence" value="ECO:0007669"/>
    <property type="project" value="InterPro"/>
</dbReference>
<keyword evidence="3" id="KW-0808">Transferase</keyword>
<evidence type="ECO:0000256" key="5">
    <source>
        <dbReference type="ARBA" id="ARBA00022705"/>
    </source>
</evidence>
<evidence type="ECO:0000259" key="8">
    <source>
        <dbReference type="SMART" id="SM00382"/>
    </source>
</evidence>
<dbReference type="PATRIC" id="fig|1555112.3.peg.3227"/>
<keyword evidence="5" id="KW-0235">DNA replication</keyword>
<dbReference type="InterPro" id="IPR027417">
    <property type="entry name" value="P-loop_NTPase"/>
</dbReference>
<dbReference type="Pfam" id="PF09115">
    <property type="entry name" value="DNApol3-delta_C"/>
    <property type="match status" value="1"/>
</dbReference>
<dbReference type="Proteomes" id="UP000065807">
    <property type="component" value="Chromosome"/>
</dbReference>
<dbReference type="InterPro" id="IPR015199">
    <property type="entry name" value="DNA_pol_III_delta_C"/>
</dbReference>
<dbReference type="InterPro" id="IPR003593">
    <property type="entry name" value="AAA+_ATPase"/>
</dbReference>
<evidence type="ECO:0000256" key="1">
    <source>
        <dbReference type="ARBA" id="ARBA00012417"/>
    </source>
</evidence>
<keyword evidence="6" id="KW-0239">DNA-directed DNA polymerase</keyword>
<dbReference type="Pfam" id="PF13177">
    <property type="entry name" value="DNA_pol3_delta2"/>
    <property type="match status" value="1"/>
</dbReference>
<organism evidence="9 10">
    <name type="scientific">Limnochorda pilosa</name>
    <dbReference type="NCBI Taxonomy" id="1555112"/>
    <lineage>
        <taxon>Bacteria</taxon>
        <taxon>Bacillati</taxon>
        <taxon>Bacillota</taxon>
        <taxon>Limnochordia</taxon>
        <taxon>Limnochordales</taxon>
        <taxon>Limnochordaceae</taxon>
        <taxon>Limnochorda</taxon>
    </lineage>
</organism>
<evidence type="ECO:0000256" key="6">
    <source>
        <dbReference type="ARBA" id="ARBA00022932"/>
    </source>
</evidence>
<dbReference type="GO" id="GO:0008408">
    <property type="term" value="F:3'-5' exonuclease activity"/>
    <property type="evidence" value="ECO:0007669"/>
    <property type="project" value="InterPro"/>
</dbReference>
<reference evidence="10" key="1">
    <citation type="submission" date="2015-07" db="EMBL/GenBank/DDBJ databases">
        <title>Complete genome sequence and phylogenetic analysis of Limnochorda pilosa.</title>
        <authorList>
            <person name="Watanabe M."/>
            <person name="Kojima H."/>
            <person name="Fukui M."/>
        </authorList>
    </citation>
    <scope>NUCLEOTIDE SEQUENCE [LARGE SCALE GENOMIC DNA]</scope>
    <source>
        <strain evidence="10">HC45</strain>
    </source>
</reference>
<dbReference type="SMART" id="SM00382">
    <property type="entry name" value="AAA"/>
    <property type="match status" value="1"/>
</dbReference>
<feature type="domain" description="AAA+ ATPase" evidence="8">
    <location>
        <begin position="31"/>
        <end position="178"/>
    </location>
</feature>
<dbReference type="EMBL" id="AP014924">
    <property type="protein sequence ID" value="BAS29005.1"/>
    <property type="molecule type" value="Genomic_DNA"/>
</dbReference>
<proteinExistence type="predicted"/>
<evidence type="ECO:0000256" key="2">
    <source>
        <dbReference type="ARBA" id="ARBA00014363"/>
    </source>
</evidence>
<dbReference type="GO" id="GO:0009360">
    <property type="term" value="C:DNA polymerase III complex"/>
    <property type="evidence" value="ECO:0007669"/>
    <property type="project" value="InterPro"/>
</dbReference>
<dbReference type="AlphaFoldDB" id="A0A0K2SPF3"/>
<keyword evidence="10" id="KW-1185">Reference proteome</keyword>
<dbReference type="KEGG" id="lpil:LIP_3182"/>
<evidence type="ECO:0000256" key="3">
    <source>
        <dbReference type="ARBA" id="ARBA00022679"/>
    </source>
</evidence>
<sequence>MSPPAASILESLVGQDLARDRLVRAILGGRLHHAYLLVGPDGVGKRTLARGVAQLLFCAQREGDRPCGRCAACGQVARGSHPDLHWVEPEAAPGGRASLGIDRVRRLIQEASWRPYQAAWKVLVAAEADRLTDEAQNSLLKLLEEPPGTAVVLLTTSRPDRLLPTVRSRCHSVTLRPLSETQVRSVLERRGLPQERAALLAAAAQGRPGRALGLDPQTVQDQQAAASAWVKRMLAPPGWRTVHMAAELADREDLPEVLEWAILWVRDLVLVRSGAGVPLSHGGSRAELAAAASGQDLARLTSLWRSLVEARQQVAGPAQRRLVLERLAMAVPAGGDARAG</sequence>
<comment type="catalytic activity">
    <reaction evidence="7">
        <text>DNA(n) + a 2'-deoxyribonucleoside 5'-triphosphate = DNA(n+1) + diphosphate</text>
        <dbReference type="Rhea" id="RHEA:22508"/>
        <dbReference type="Rhea" id="RHEA-COMP:17339"/>
        <dbReference type="Rhea" id="RHEA-COMP:17340"/>
        <dbReference type="ChEBI" id="CHEBI:33019"/>
        <dbReference type="ChEBI" id="CHEBI:61560"/>
        <dbReference type="ChEBI" id="CHEBI:173112"/>
        <dbReference type="EC" id="2.7.7.7"/>
    </reaction>
</comment>
<gene>
    <name evidence="9" type="ORF">LIP_3182</name>
</gene>
<dbReference type="CDD" id="cd00009">
    <property type="entry name" value="AAA"/>
    <property type="match status" value="1"/>
</dbReference>
<reference evidence="10" key="2">
    <citation type="journal article" date="2016" name="Int. J. Syst. Evol. Microbiol.">
        <title>Complete genome sequence and cell structure of Limnochorda pilosa, a Gram-negative spore-former within the phylum Firmicutes.</title>
        <authorList>
            <person name="Watanabe M."/>
            <person name="Kojima H."/>
            <person name="Fukui M."/>
        </authorList>
    </citation>
    <scope>NUCLEOTIDE SEQUENCE [LARGE SCALE GENOMIC DNA]</scope>
    <source>
        <strain evidence="10">HC45</strain>
    </source>
</reference>
<dbReference type="Gene3D" id="3.40.50.300">
    <property type="entry name" value="P-loop containing nucleotide triphosphate hydrolases"/>
    <property type="match status" value="1"/>
</dbReference>
<accession>A0A0K2SPF3</accession>
<dbReference type="RefSeq" id="WP_068140180.1">
    <property type="nucleotide sequence ID" value="NZ_AP014924.1"/>
</dbReference>
<evidence type="ECO:0000256" key="4">
    <source>
        <dbReference type="ARBA" id="ARBA00022695"/>
    </source>
</evidence>
<protein>
    <recommendedName>
        <fullName evidence="2">DNA polymerase III subunit delta'</fullName>
        <ecNumber evidence="1">2.7.7.7</ecNumber>
    </recommendedName>
</protein>
<dbReference type="PANTHER" id="PTHR11669">
    <property type="entry name" value="REPLICATION FACTOR C / DNA POLYMERASE III GAMMA-TAU SUBUNIT"/>
    <property type="match status" value="1"/>
</dbReference>
<evidence type="ECO:0000256" key="7">
    <source>
        <dbReference type="ARBA" id="ARBA00049244"/>
    </source>
</evidence>